<dbReference type="OMA" id="CQMDIEQ"/>
<keyword evidence="4" id="KW-0547">Nucleotide-binding</keyword>
<keyword evidence="7" id="KW-0173">Coenzyme A biosynthesis</keyword>
<dbReference type="OrthoDB" id="247245at2759"/>
<dbReference type="STRING" id="105231.A0A1Y1HRD4"/>
<reference evidence="8 9" key="1">
    <citation type="journal article" date="2014" name="Nat. Commun.">
        <title>Klebsormidium flaccidum genome reveals primary factors for plant terrestrial adaptation.</title>
        <authorList>
            <person name="Hori K."/>
            <person name="Maruyama F."/>
            <person name="Fujisawa T."/>
            <person name="Togashi T."/>
            <person name="Yamamoto N."/>
            <person name="Seo M."/>
            <person name="Sato S."/>
            <person name="Yamada T."/>
            <person name="Mori H."/>
            <person name="Tajima N."/>
            <person name="Moriyama T."/>
            <person name="Ikeuchi M."/>
            <person name="Watanabe M."/>
            <person name="Wada H."/>
            <person name="Kobayashi K."/>
            <person name="Saito M."/>
            <person name="Masuda T."/>
            <person name="Sasaki-Sekimoto Y."/>
            <person name="Mashiguchi K."/>
            <person name="Awai K."/>
            <person name="Shimojima M."/>
            <person name="Masuda S."/>
            <person name="Iwai M."/>
            <person name="Nobusawa T."/>
            <person name="Narise T."/>
            <person name="Kondo S."/>
            <person name="Saito H."/>
            <person name="Sato R."/>
            <person name="Murakawa M."/>
            <person name="Ihara Y."/>
            <person name="Oshima-Yamada Y."/>
            <person name="Ohtaka K."/>
            <person name="Satoh M."/>
            <person name="Sonobe K."/>
            <person name="Ishii M."/>
            <person name="Ohtani R."/>
            <person name="Kanamori-Sato M."/>
            <person name="Honoki R."/>
            <person name="Miyazaki D."/>
            <person name="Mochizuki H."/>
            <person name="Umetsu J."/>
            <person name="Higashi K."/>
            <person name="Shibata D."/>
            <person name="Kamiya Y."/>
            <person name="Sato N."/>
            <person name="Nakamura Y."/>
            <person name="Tabata S."/>
            <person name="Ida S."/>
            <person name="Kurokawa K."/>
            <person name="Ohta H."/>
        </authorList>
    </citation>
    <scope>NUCLEOTIDE SEQUENCE [LARGE SCALE GENOMIC DNA]</scope>
    <source>
        <strain evidence="8 9">NIES-2285</strain>
    </source>
</reference>
<evidence type="ECO:0000313" key="8">
    <source>
        <dbReference type="EMBL" id="GAQ78388.1"/>
    </source>
</evidence>
<keyword evidence="2" id="KW-0963">Cytoplasm</keyword>
<keyword evidence="3" id="KW-0808">Transferase</keyword>
<dbReference type="Proteomes" id="UP000054558">
    <property type="component" value="Unassembled WGS sequence"/>
</dbReference>
<keyword evidence="9" id="KW-1185">Reference proteome</keyword>
<dbReference type="GO" id="GO:0005524">
    <property type="term" value="F:ATP binding"/>
    <property type="evidence" value="ECO:0007669"/>
    <property type="project" value="UniProtKB-KW"/>
</dbReference>
<dbReference type="InterPro" id="IPR027417">
    <property type="entry name" value="P-loop_NTPase"/>
</dbReference>
<dbReference type="EMBL" id="DF236961">
    <property type="protein sequence ID" value="GAQ78388.1"/>
    <property type="molecule type" value="Genomic_DNA"/>
</dbReference>
<protein>
    <submittedName>
        <fullName evidence="8">Dephospho-CoA kinase</fullName>
    </submittedName>
</protein>
<comment type="similarity">
    <text evidence="1">Belongs to the CoaE family.</text>
</comment>
<dbReference type="HAMAP" id="MF_00376">
    <property type="entry name" value="Dephospho_CoA_kinase"/>
    <property type="match status" value="1"/>
</dbReference>
<evidence type="ECO:0000256" key="7">
    <source>
        <dbReference type="ARBA" id="ARBA00022993"/>
    </source>
</evidence>
<evidence type="ECO:0000256" key="5">
    <source>
        <dbReference type="ARBA" id="ARBA00022777"/>
    </source>
</evidence>
<dbReference type="InterPro" id="IPR001977">
    <property type="entry name" value="Depp_CoAkinase"/>
</dbReference>
<dbReference type="NCBIfam" id="TIGR00152">
    <property type="entry name" value="dephospho-CoA kinase"/>
    <property type="match status" value="1"/>
</dbReference>
<name>A0A1Y1HRD4_KLENI</name>
<evidence type="ECO:0000256" key="1">
    <source>
        <dbReference type="ARBA" id="ARBA00009018"/>
    </source>
</evidence>
<evidence type="ECO:0000256" key="3">
    <source>
        <dbReference type="ARBA" id="ARBA00022679"/>
    </source>
</evidence>
<dbReference type="PANTHER" id="PTHR10695:SF46">
    <property type="entry name" value="BIFUNCTIONAL COENZYME A SYNTHASE-RELATED"/>
    <property type="match status" value="1"/>
</dbReference>
<accession>A0A1Y1HRD4</accession>
<dbReference type="Gene3D" id="3.40.50.300">
    <property type="entry name" value="P-loop containing nucleotide triphosphate hydrolases"/>
    <property type="match status" value="1"/>
</dbReference>
<organism evidence="8 9">
    <name type="scientific">Klebsormidium nitens</name>
    <name type="common">Green alga</name>
    <name type="synonym">Ulothrix nitens</name>
    <dbReference type="NCBI Taxonomy" id="105231"/>
    <lineage>
        <taxon>Eukaryota</taxon>
        <taxon>Viridiplantae</taxon>
        <taxon>Streptophyta</taxon>
        <taxon>Klebsormidiophyceae</taxon>
        <taxon>Klebsormidiales</taxon>
        <taxon>Klebsormidiaceae</taxon>
        <taxon>Klebsormidium</taxon>
    </lineage>
</organism>
<keyword evidence="5 8" id="KW-0418">Kinase</keyword>
<dbReference type="Pfam" id="PF01121">
    <property type="entry name" value="CoaE"/>
    <property type="match status" value="1"/>
</dbReference>
<dbReference type="AlphaFoldDB" id="A0A1Y1HRD4"/>
<dbReference type="PROSITE" id="PS51219">
    <property type="entry name" value="DPCK"/>
    <property type="match status" value="1"/>
</dbReference>
<keyword evidence="6" id="KW-0067">ATP-binding</keyword>
<dbReference type="FunFam" id="3.40.50.300:FF:000991">
    <property type="entry name" value="Dephospho-CoA kinase"/>
    <property type="match status" value="1"/>
</dbReference>
<dbReference type="GO" id="GO:0015937">
    <property type="term" value="P:coenzyme A biosynthetic process"/>
    <property type="evidence" value="ECO:0000318"/>
    <property type="project" value="GO_Central"/>
</dbReference>
<sequence length="226" mass="25356">MRIVGLTGNIACGKSWVSGVLAAKGAPIIDADKISHDAAKRGTPGYRRVVKAFGTDFLQPDGELDRQRLGNLVFQDQAKRKKLNSILQPLIGIEIARQLAWHWLRGCRVVILDAPLLFEAKISWLTKPIVVVSCNEETQLQRLRARDGLSEQQARDRINSQLPLTWKEARADVIINNSGTREETRTQVDALWQKINGRQTFFQRITSRNGLLFAVGILVVGLKILR</sequence>
<evidence type="ECO:0000256" key="4">
    <source>
        <dbReference type="ARBA" id="ARBA00022741"/>
    </source>
</evidence>
<gene>
    <name evidence="8" type="ORF">KFL_000120340</name>
</gene>
<evidence type="ECO:0000256" key="2">
    <source>
        <dbReference type="ARBA" id="ARBA00022490"/>
    </source>
</evidence>
<dbReference type="GO" id="GO:0004140">
    <property type="term" value="F:dephospho-CoA kinase activity"/>
    <property type="evidence" value="ECO:0000318"/>
    <property type="project" value="GO_Central"/>
</dbReference>
<dbReference type="SUPFAM" id="SSF52540">
    <property type="entry name" value="P-loop containing nucleoside triphosphate hydrolases"/>
    <property type="match status" value="1"/>
</dbReference>
<dbReference type="PANTHER" id="PTHR10695">
    <property type="entry name" value="DEPHOSPHO-COA KINASE-RELATED"/>
    <property type="match status" value="1"/>
</dbReference>
<evidence type="ECO:0000256" key="6">
    <source>
        <dbReference type="ARBA" id="ARBA00022840"/>
    </source>
</evidence>
<proteinExistence type="inferred from homology"/>
<evidence type="ECO:0000313" key="9">
    <source>
        <dbReference type="Proteomes" id="UP000054558"/>
    </source>
</evidence>
<dbReference type="CDD" id="cd02022">
    <property type="entry name" value="DPCK"/>
    <property type="match status" value="1"/>
</dbReference>